<organism evidence="1">
    <name type="scientific">uncultured bacterium</name>
    <name type="common">gcode 4</name>
    <dbReference type="NCBI Taxonomy" id="1234023"/>
    <lineage>
        <taxon>Bacteria</taxon>
        <taxon>environmental samples</taxon>
    </lineage>
</organism>
<dbReference type="InterPro" id="IPR029063">
    <property type="entry name" value="SAM-dependent_MTases_sf"/>
</dbReference>
<dbReference type="Pfam" id="PF13489">
    <property type="entry name" value="Methyltransf_23"/>
    <property type="match status" value="1"/>
</dbReference>
<proteinExistence type="predicted"/>
<dbReference type="AlphaFoldDB" id="K1XXN3"/>
<dbReference type="Gene3D" id="3.40.50.150">
    <property type="entry name" value="Vaccinia Virus protein VP39"/>
    <property type="match status" value="1"/>
</dbReference>
<sequence>MFPLYKNDGKPLISLSSIQIENIGIVKSKISKGIYVLTENKCLCWNQNISNDIIISEKDRYWFSIEQILCSKCWLIRSWKIFDGKSNQEFYEKEYRSIYVWSHQAPQDFFEDQISRWKLLLNTFETIVWKKQKSVVFEIGCWAGGVLFPWKSNWFTCAGCDFDENYLNFWTKKGLTLNYWDYDKIVDDNSIDIIILSHVMEHFLNPIKEIQRIIKKIRIWGYLIVEVPGIFYINKMYFDPILFFQNAHVFNYYYSYLKIFFEKLWLEVIYGDEKCTFILKKPDNYIEKQISEIYYESLSVYPIKILKYLQYCKKYMYFNPFYLAHKILTPLWLYKIVGNIYFKTTKFLWK</sequence>
<dbReference type="SUPFAM" id="SSF53335">
    <property type="entry name" value="S-adenosyl-L-methionine-dependent methyltransferases"/>
    <property type="match status" value="1"/>
</dbReference>
<comment type="caution">
    <text evidence="1">The sequence shown here is derived from an EMBL/GenBank/DDBJ whole genome shotgun (WGS) entry which is preliminary data.</text>
</comment>
<evidence type="ECO:0000313" key="1">
    <source>
        <dbReference type="EMBL" id="EKD29972.1"/>
    </source>
</evidence>
<gene>
    <name evidence="1" type="ORF">ACD_78C00197G0007</name>
</gene>
<name>K1XXN3_9BACT</name>
<reference evidence="1" key="1">
    <citation type="journal article" date="2012" name="Science">
        <title>Fermentation, hydrogen, and sulfur metabolism in multiple uncultivated bacterial phyla.</title>
        <authorList>
            <person name="Wrighton K.C."/>
            <person name="Thomas B.C."/>
            <person name="Sharon I."/>
            <person name="Miller C.S."/>
            <person name="Castelle C.J."/>
            <person name="VerBerkmoes N.C."/>
            <person name="Wilkins M.J."/>
            <person name="Hettich R.L."/>
            <person name="Lipton M.S."/>
            <person name="Williams K.H."/>
            <person name="Long P.E."/>
            <person name="Banfield J.F."/>
        </authorList>
    </citation>
    <scope>NUCLEOTIDE SEQUENCE [LARGE SCALE GENOMIC DNA]</scope>
</reference>
<dbReference type="EMBL" id="AMFJ01034197">
    <property type="protein sequence ID" value="EKD29972.1"/>
    <property type="molecule type" value="Genomic_DNA"/>
</dbReference>
<protein>
    <recommendedName>
        <fullName evidence="2">Methyltransferase type 11</fullName>
    </recommendedName>
</protein>
<evidence type="ECO:0008006" key="2">
    <source>
        <dbReference type="Google" id="ProtNLM"/>
    </source>
</evidence>
<accession>K1XXN3</accession>